<dbReference type="PANTHER" id="PTHR38926">
    <property type="entry name" value="F-BOX DOMAIN CONTAINING PROTEIN, EXPRESSED"/>
    <property type="match status" value="1"/>
</dbReference>
<protein>
    <recommendedName>
        <fullName evidence="3">F-box domain-containing protein</fullName>
    </recommendedName>
</protein>
<dbReference type="PANTHER" id="PTHR38926:SF5">
    <property type="entry name" value="F-BOX AND LEUCINE-RICH REPEAT PROTEIN 6"/>
    <property type="match status" value="1"/>
</dbReference>
<proteinExistence type="predicted"/>
<gene>
    <name evidence="1" type="ORF">EV420DRAFT_1649523</name>
</gene>
<keyword evidence="2" id="KW-1185">Reference proteome</keyword>
<evidence type="ECO:0000313" key="1">
    <source>
        <dbReference type="EMBL" id="KAK0442778.1"/>
    </source>
</evidence>
<dbReference type="InterPro" id="IPR032675">
    <property type="entry name" value="LRR_dom_sf"/>
</dbReference>
<dbReference type="Proteomes" id="UP001175211">
    <property type="component" value="Unassembled WGS sequence"/>
</dbReference>
<sequence>MVAEAETPESPHPPIESLPPEILSEIFLLAIERPYRIFGHLYRGPRLLVRVCRLWRDIAQNCPALWSSFMVYWPENRQEDVGAKLLLDTLQRTGRRGLTMTIFLSDDFPSSIFKALVQHSSQWEDIHLPTLPRIQSAPQNLPPLHLPSLKSLVLGRQRSVEDLITKLSMFKNAPNLRSIEFHFHNTPSSDFDSSVIQASWWQLTRLSMSLGLTGDSSIEASIEVLRLCPNLETLREETILNPDSGNTTATLRKLRSFSVKSPQLLNYLDCPVLEHLSILPRYDIPLSVPTLSQLARSGCRLRSLHIWLMCQLEHPKDLFSCMPHLCKLHLDMEYYGTDTLKLLECLALDDMNSTLSNLNVLELKVQELFTGEALSEEIGELLVRIIDERRIIPRGSQVAQLCQVSTRCCKAGIEGVAGKEELGDQTSRNLRALSNIDRLKAFKAEGLDLSIIIEQEDTNGRREDCIFL</sequence>
<dbReference type="EMBL" id="JAUEPS010000062">
    <property type="protein sequence ID" value="KAK0442778.1"/>
    <property type="molecule type" value="Genomic_DNA"/>
</dbReference>
<evidence type="ECO:0008006" key="3">
    <source>
        <dbReference type="Google" id="ProtNLM"/>
    </source>
</evidence>
<accession>A0AA39JHK5</accession>
<organism evidence="1 2">
    <name type="scientific">Armillaria tabescens</name>
    <name type="common">Ringless honey mushroom</name>
    <name type="synonym">Agaricus tabescens</name>
    <dbReference type="NCBI Taxonomy" id="1929756"/>
    <lineage>
        <taxon>Eukaryota</taxon>
        <taxon>Fungi</taxon>
        <taxon>Dikarya</taxon>
        <taxon>Basidiomycota</taxon>
        <taxon>Agaricomycotina</taxon>
        <taxon>Agaricomycetes</taxon>
        <taxon>Agaricomycetidae</taxon>
        <taxon>Agaricales</taxon>
        <taxon>Marasmiineae</taxon>
        <taxon>Physalacriaceae</taxon>
        <taxon>Desarmillaria</taxon>
    </lineage>
</organism>
<reference evidence="1" key="1">
    <citation type="submission" date="2023-06" db="EMBL/GenBank/DDBJ databases">
        <authorList>
            <consortium name="Lawrence Berkeley National Laboratory"/>
            <person name="Ahrendt S."/>
            <person name="Sahu N."/>
            <person name="Indic B."/>
            <person name="Wong-Bajracharya J."/>
            <person name="Merenyi Z."/>
            <person name="Ke H.-M."/>
            <person name="Monk M."/>
            <person name="Kocsube S."/>
            <person name="Drula E."/>
            <person name="Lipzen A."/>
            <person name="Balint B."/>
            <person name="Henrissat B."/>
            <person name="Andreopoulos B."/>
            <person name="Martin F.M."/>
            <person name="Harder C.B."/>
            <person name="Rigling D."/>
            <person name="Ford K.L."/>
            <person name="Foster G.D."/>
            <person name="Pangilinan J."/>
            <person name="Papanicolaou A."/>
            <person name="Barry K."/>
            <person name="LaButti K."/>
            <person name="Viragh M."/>
            <person name="Koriabine M."/>
            <person name="Yan M."/>
            <person name="Riley R."/>
            <person name="Champramary S."/>
            <person name="Plett K.L."/>
            <person name="Tsai I.J."/>
            <person name="Slot J."/>
            <person name="Sipos G."/>
            <person name="Plett J."/>
            <person name="Nagy L.G."/>
            <person name="Grigoriev I.V."/>
        </authorList>
    </citation>
    <scope>NUCLEOTIDE SEQUENCE</scope>
    <source>
        <strain evidence="1">CCBAS 213</strain>
    </source>
</reference>
<dbReference type="Gene3D" id="3.80.10.10">
    <property type="entry name" value="Ribonuclease Inhibitor"/>
    <property type="match status" value="1"/>
</dbReference>
<name>A0AA39JHK5_ARMTA</name>
<evidence type="ECO:0000313" key="2">
    <source>
        <dbReference type="Proteomes" id="UP001175211"/>
    </source>
</evidence>
<dbReference type="AlphaFoldDB" id="A0AA39JHK5"/>
<dbReference type="GeneID" id="85361872"/>
<dbReference type="RefSeq" id="XP_060324465.1">
    <property type="nucleotide sequence ID" value="XM_060478324.1"/>
</dbReference>
<comment type="caution">
    <text evidence="1">The sequence shown here is derived from an EMBL/GenBank/DDBJ whole genome shotgun (WGS) entry which is preliminary data.</text>
</comment>